<evidence type="ECO:0000256" key="4">
    <source>
        <dbReference type="RuleBase" id="RU364078"/>
    </source>
</evidence>
<comment type="caution">
    <text evidence="3">Lacks conserved residue(s) required for the propagation of feature annotation.</text>
</comment>
<keyword evidence="3" id="KW-0511">Multifunctional enzyme</keyword>
<feature type="binding site" evidence="3">
    <location>
        <position position="333"/>
    </location>
    <ligand>
        <name>CTP</name>
        <dbReference type="ChEBI" id="CHEBI:37563"/>
    </ligand>
</feature>
<dbReference type="InterPro" id="IPR003382">
    <property type="entry name" value="Flavoprotein"/>
</dbReference>
<sequence length="409" mass="41336">MRVVVGITGGIAAYKAVGVVRALVLAGHDVHVVPTAAALRFVGRPTLEAISRNPVEADLYEGVAEVRHVALGQQADLIVIAPATANTLAKLAAGLADDLLGTTVLASAAPLVVAPAMHTEMWTNAATQANVRTLESRGVVVVGPASGQLTGTDAGAGRMSEPADVVEAALDAAVAANPELDRSEPAPVPQGLAGRTVVISAGGTREPLDPVRFLGNASTGSQGVALAAEARDRGADVVLVAANLEAPAPEGVRIVPVRTAAELLEAMRREAAAADVVVMAAAVADYRPAAFAPEKLKKDDLGDAVTVELVRNPDVLATIAAERPRPGQVVVGFAAETEPDAERRLALGREKVARKGADLLVLNEVGLDRGFGPGDTAVTVIDAGGAVRAEAAGSKASVAAAILDVVAPA</sequence>
<evidence type="ECO:0000259" key="5">
    <source>
        <dbReference type="Pfam" id="PF02441"/>
    </source>
</evidence>
<dbReference type="EC" id="6.3.2.5" evidence="3"/>
<evidence type="ECO:0000259" key="6">
    <source>
        <dbReference type="Pfam" id="PF04127"/>
    </source>
</evidence>
<dbReference type="InterPro" id="IPR036551">
    <property type="entry name" value="Flavin_trans-like"/>
</dbReference>
<comment type="pathway">
    <text evidence="3 4">Cofactor biosynthesis; coenzyme A biosynthesis; CoA from (R)-pantothenate: step 3/5.</text>
</comment>
<dbReference type="InterPro" id="IPR007085">
    <property type="entry name" value="DNA/pantothenate-metab_flavo_C"/>
</dbReference>
<dbReference type="SUPFAM" id="SSF102645">
    <property type="entry name" value="CoaB-like"/>
    <property type="match status" value="1"/>
</dbReference>
<feature type="region of interest" description="Phosphopantothenoylcysteine decarboxylase" evidence="3">
    <location>
        <begin position="1"/>
        <end position="196"/>
    </location>
</feature>
<gene>
    <name evidence="3 7" type="primary">coaBC</name>
    <name evidence="7" type="ORF">D1781_10960</name>
</gene>
<keyword evidence="3 4" id="KW-0436">Ligase</keyword>
<dbReference type="InterPro" id="IPR035929">
    <property type="entry name" value="CoaB-like_sf"/>
</dbReference>
<comment type="caution">
    <text evidence="7">The sequence shown here is derived from an EMBL/GenBank/DDBJ whole genome shotgun (WGS) entry which is preliminary data.</text>
</comment>
<protein>
    <recommendedName>
        <fullName evidence="3">Coenzyme A biosynthesis bifunctional protein CoaBC</fullName>
    </recommendedName>
    <alternativeName>
        <fullName evidence="3">DNA/pantothenate metabolism flavoprotein</fullName>
    </alternativeName>
    <alternativeName>
        <fullName evidence="3">Phosphopantothenoylcysteine synthetase/decarboxylase</fullName>
        <shortName evidence="3">PPCS-PPCDC</shortName>
    </alternativeName>
    <domain>
        <recommendedName>
            <fullName evidence="3">Phosphopantothenoylcysteine decarboxylase</fullName>
            <shortName evidence="3">PPC decarboxylase</shortName>
            <shortName evidence="3">PPC-DC</shortName>
            <ecNumber evidence="3">4.1.1.36</ecNumber>
        </recommendedName>
        <alternativeName>
            <fullName evidence="3">CoaC</fullName>
        </alternativeName>
    </domain>
    <domain>
        <recommendedName>
            <fullName evidence="3">Phosphopantothenate--cysteine ligase</fullName>
            <ecNumber evidence="3">6.3.2.5</ecNumber>
        </recommendedName>
        <alternativeName>
            <fullName evidence="3">CoaB</fullName>
        </alternativeName>
        <alternativeName>
            <fullName evidence="3">Phosphopantothenoylcysteine synthetase</fullName>
            <shortName evidence="3">PPC synthetase</shortName>
            <shortName evidence="3">PPC-S</shortName>
        </alternativeName>
    </domain>
</protein>
<dbReference type="EC" id="4.1.1.36" evidence="3"/>
<dbReference type="RefSeq" id="WP_119482328.1">
    <property type="nucleotide sequence ID" value="NZ_QXTG01000002.1"/>
</dbReference>
<comment type="similarity">
    <text evidence="3 4">In the N-terminal section; belongs to the HFCD (homo-oligomeric flavin containing Cys decarboxylase) superfamily.</text>
</comment>
<dbReference type="EMBL" id="QXTG01000002">
    <property type="protein sequence ID" value="RIX28018.1"/>
    <property type="molecule type" value="Genomic_DNA"/>
</dbReference>
<evidence type="ECO:0000313" key="8">
    <source>
        <dbReference type="Proteomes" id="UP000265742"/>
    </source>
</evidence>
<comment type="function">
    <text evidence="4">Catalyzes two steps in the biosynthesis of coenzyme A. In the first step cysteine is conjugated to 4'-phosphopantothenate to form 4-phosphopantothenoylcysteine, in the latter compound is decarboxylated to form 4'-phosphopantotheine.</text>
</comment>
<comment type="similarity">
    <text evidence="3 4">In the C-terminal section; belongs to the PPC synthetase family.</text>
</comment>
<comment type="catalytic activity">
    <reaction evidence="3 4">
        <text>N-[(R)-4-phosphopantothenoyl]-L-cysteine + H(+) = (R)-4'-phosphopantetheine + CO2</text>
        <dbReference type="Rhea" id="RHEA:16793"/>
        <dbReference type="ChEBI" id="CHEBI:15378"/>
        <dbReference type="ChEBI" id="CHEBI:16526"/>
        <dbReference type="ChEBI" id="CHEBI:59458"/>
        <dbReference type="ChEBI" id="CHEBI:61723"/>
        <dbReference type="EC" id="4.1.1.36"/>
    </reaction>
</comment>
<keyword evidence="3 4" id="KW-0285">Flavoprotein</keyword>
<dbReference type="Pfam" id="PF04127">
    <property type="entry name" value="DFP"/>
    <property type="match status" value="1"/>
</dbReference>
<dbReference type="PANTHER" id="PTHR14359">
    <property type="entry name" value="HOMO-OLIGOMERIC FLAVIN CONTAINING CYS DECARBOXYLASE FAMILY"/>
    <property type="match status" value="1"/>
</dbReference>
<dbReference type="GO" id="GO:0010181">
    <property type="term" value="F:FMN binding"/>
    <property type="evidence" value="ECO:0007669"/>
    <property type="project" value="UniProtKB-UniRule"/>
</dbReference>
<keyword evidence="8" id="KW-1185">Reference proteome</keyword>
<dbReference type="PANTHER" id="PTHR14359:SF6">
    <property type="entry name" value="PHOSPHOPANTOTHENOYLCYSTEINE DECARBOXYLASE"/>
    <property type="match status" value="1"/>
</dbReference>
<dbReference type="GO" id="GO:0046872">
    <property type="term" value="F:metal ion binding"/>
    <property type="evidence" value="ECO:0007669"/>
    <property type="project" value="UniProtKB-KW"/>
</dbReference>
<keyword evidence="2 3" id="KW-0456">Lyase</keyword>
<dbReference type="InterPro" id="IPR005252">
    <property type="entry name" value="CoaBC"/>
</dbReference>
<dbReference type="HAMAP" id="MF_02225">
    <property type="entry name" value="CoaBC"/>
    <property type="match status" value="1"/>
</dbReference>
<feature type="binding site" evidence="3">
    <location>
        <position position="351"/>
    </location>
    <ligand>
        <name>CTP</name>
        <dbReference type="ChEBI" id="CHEBI:37563"/>
    </ligand>
</feature>
<evidence type="ECO:0000313" key="7">
    <source>
        <dbReference type="EMBL" id="RIX28018.1"/>
    </source>
</evidence>
<dbReference type="GO" id="GO:0015941">
    <property type="term" value="P:pantothenate catabolic process"/>
    <property type="evidence" value="ECO:0007669"/>
    <property type="project" value="InterPro"/>
</dbReference>
<comment type="cofactor">
    <cofactor evidence="3">
        <name>Mg(2+)</name>
        <dbReference type="ChEBI" id="CHEBI:18420"/>
    </cofactor>
</comment>
<comment type="cofactor">
    <cofactor evidence="3">
        <name>FMN</name>
        <dbReference type="ChEBI" id="CHEBI:58210"/>
    </cofactor>
    <text evidence="3">Binds 1 FMN per subunit.</text>
</comment>
<feature type="binding site" evidence="3">
    <location>
        <begin position="313"/>
        <end position="316"/>
    </location>
    <ligand>
        <name>CTP</name>
        <dbReference type="ChEBI" id="CHEBI:37563"/>
    </ligand>
</feature>
<feature type="binding site" evidence="3">
    <location>
        <position position="295"/>
    </location>
    <ligand>
        <name>CTP</name>
        <dbReference type="ChEBI" id="CHEBI:37563"/>
    </ligand>
</feature>
<comment type="pathway">
    <text evidence="3 4">Cofactor biosynthesis; coenzyme A biosynthesis; CoA from (R)-pantothenate: step 2/5.</text>
</comment>
<comment type="catalytic activity">
    <reaction evidence="3 4">
        <text>(R)-4'-phosphopantothenate + L-cysteine + CTP = N-[(R)-4-phosphopantothenoyl]-L-cysteine + CMP + diphosphate + H(+)</text>
        <dbReference type="Rhea" id="RHEA:19397"/>
        <dbReference type="ChEBI" id="CHEBI:10986"/>
        <dbReference type="ChEBI" id="CHEBI:15378"/>
        <dbReference type="ChEBI" id="CHEBI:33019"/>
        <dbReference type="ChEBI" id="CHEBI:35235"/>
        <dbReference type="ChEBI" id="CHEBI:37563"/>
        <dbReference type="ChEBI" id="CHEBI:59458"/>
        <dbReference type="ChEBI" id="CHEBI:60377"/>
        <dbReference type="EC" id="6.3.2.5"/>
    </reaction>
</comment>
<accession>A0A3A1TWM7</accession>
<keyword evidence="3" id="KW-0479">Metal-binding</keyword>
<reference evidence="8" key="1">
    <citation type="submission" date="2018-09" db="EMBL/GenBank/DDBJ databases">
        <authorList>
            <person name="Kim I."/>
        </authorList>
    </citation>
    <scope>NUCLEOTIDE SEQUENCE [LARGE SCALE GENOMIC DNA]</scope>
    <source>
        <strain evidence="8">DD4a</strain>
    </source>
</reference>
<feature type="binding site" evidence="3">
    <location>
        <position position="355"/>
    </location>
    <ligand>
        <name>CTP</name>
        <dbReference type="ChEBI" id="CHEBI:37563"/>
    </ligand>
</feature>
<dbReference type="GO" id="GO:0015937">
    <property type="term" value="P:coenzyme A biosynthetic process"/>
    <property type="evidence" value="ECO:0007669"/>
    <property type="project" value="UniProtKB-UniRule"/>
</dbReference>
<dbReference type="Gene3D" id="3.40.50.10300">
    <property type="entry name" value="CoaB-like"/>
    <property type="match status" value="1"/>
</dbReference>
<dbReference type="Gene3D" id="3.40.50.1950">
    <property type="entry name" value="Flavin prenyltransferase-like"/>
    <property type="match status" value="1"/>
</dbReference>
<name>A0A3A1TWM7_9MICO</name>
<keyword evidence="3" id="KW-0460">Magnesium</keyword>
<keyword evidence="3 4" id="KW-0288">FMN</keyword>
<organism evidence="7 8">
    <name type="scientific">Amnibacterium setariae</name>
    <dbReference type="NCBI Taxonomy" id="2306585"/>
    <lineage>
        <taxon>Bacteria</taxon>
        <taxon>Bacillati</taxon>
        <taxon>Actinomycetota</taxon>
        <taxon>Actinomycetes</taxon>
        <taxon>Micrococcales</taxon>
        <taxon>Microbacteriaceae</taxon>
        <taxon>Amnibacterium</taxon>
    </lineage>
</organism>
<evidence type="ECO:0000256" key="2">
    <source>
        <dbReference type="ARBA" id="ARBA00023239"/>
    </source>
</evidence>
<dbReference type="Pfam" id="PF02441">
    <property type="entry name" value="Flavoprotein"/>
    <property type="match status" value="1"/>
</dbReference>
<dbReference type="GO" id="GO:0071513">
    <property type="term" value="C:phosphopantothenoylcysteine decarboxylase complex"/>
    <property type="evidence" value="ECO:0007669"/>
    <property type="project" value="TreeGrafter"/>
</dbReference>
<dbReference type="SUPFAM" id="SSF52507">
    <property type="entry name" value="Homo-oligomeric flavin-containing Cys decarboxylases, HFCD"/>
    <property type="match status" value="1"/>
</dbReference>
<feature type="domain" description="DNA/pantothenate metabolism flavoprotein C-terminal" evidence="6">
    <location>
        <begin position="192"/>
        <end position="407"/>
    </location>
</feature>
<evidence type="ECO:0000256" key="3">
    <source>
        <dbReference type="HAMAP-Rule" id="MF_02225"/>
    </source>
</evidence>
<feature type="binding site" evidence="3">
    <location>
        <position position="285"/>
    </location>
    <ligand>
        <name>CTP</name>
        <dbReference type="ChEBI" id="CHEBI:37563"/>
    </ligand>
</feature>
<dbReference type="AlphaFoldDB" id="A0A3A1TWM7"/>
<dbReference type="UniPathway" id="UPA00241">
    <property type="reaction ID" value="UER00353"/>
</dbReference>
<evidence type="ECO:0000256" key="1">
    <source>
        <dbReference type="ARBA" id="ARBA00022793"/>
    </source>
</evidence>
<dbReference type="NCBIfam" id="TIGR00521">
    <property type="entry name" value="coaBC_dfp"/>
    <property type="match status" value="1"/>
</dbReference>
<feature type="domain" description="Flavoprotein" evidence="5">
    <location>
        <begin position="1"/>
        <end position="172"/>
    </location>
</feature>
<dbReference type="GO" id="GO:0004633">
    <property type="term" value="F:phosphopantothenoylcysteine decarboxylase activity"/>
    <property type="evidence" value="ECO:0007669"/>
    <property type="project" value="UniProtKB-UniRule"/>
</dbReference>
<keyword evidence="1 3" id="KW-0210">Decarboxylase</keyword>
<dbReference type="Proteomes" id="UP000265742">
    <property type="component" value="Unassembled WGS sequence"/>
</dbReference>
<proteinExistence type="inferred from homology"/>
<dbReference type="GO" id="GO:0004632">
    <property type="term" value="F:phosphopantothenate--cysteine ligase activity"/>
    <property type="evidence" value="ECO:0007669"/>
    <property type="project" value="UniProtKB-UniRule"/>
</dbReference>
<dbReference type="OrthoDB" id="9802554at2"/>
<comment type="function">
    <text evidence="3">Catalyzes two sequential steps in the biosynthesis of coenzyme A. In the first step cysteine is conjugated to 4'-phosphopantothenate to form 4-phosphopantothenoylcysteine. In the second step the latter compound is decarboxylated to form 4'-phosphopantotheine.</text>
</comment>
<feature type="region of interest" description="Phosphopantothenate--cysteine ligase" evidence="3">
    <location>
        <begin position="197"/>
        <end position="409"/>
    </location>
</feature>